<reference evidence="1 2" key="1">
    <citation type="submission" date="2022-11" db="EMBL/GenBank/DDBJ databases">
        <title>Minimal conservation of predation-associated metabolite biosynthetic gene clusters underscores biosynthetic potential of Myxococcota including descriptions for ten novel species: Archangium lansinium sp. nov., Myxococcus landrumus sp. nov., Nannocystis bai.</title>
        <authorList>
            <person name="Ahearne A."/>
            <person name="Stevens C."/>
            <person name="Dowd S."/>
        </authorList>
    </citation>
    <scope>NUCLEOTIDE SEQUENCE [LARGE SCALE GENOMIC DNA]</scope>
    <source>
        <strain evidence="1 2">NCELM</strain>
    </source>
</reference>
<dbReference type="EMBL" id="JAQNDN010000002">
    <property type="protein sequence ID" value="MDC0667833.1"/>
    <property type="molecule type" value="Genomic_DNA"/>
</dbReference>
<sequence length="149" mass="16230">MAYTYRRLRYAAALALSFACDSGYSLHINIELPEEVVAAYSEDQRGILYVDVRPGGGFDPVYRPVAVVCGETTRYSVENFGDGEVPDTRILAWIDPATGGTCGPIDRSWAGADDKEVYPDKGEPQAEGMVQETSTCNHSEDVELVLSVS</sequence>
<name>A0ABT5B265_9BACT</name>
<protein>
    <recommendedName>
        <fullName evidence="3">Lipoprotein</fullName>
    </recommendedName>
</protein>
<evidence type="ECO:0000313" key="2">
    <source>
        <dbReference type="Proteomes" id="UP001217838"/>
    </source>
</evidence>
<dbReference type="Proteomes" id="UP001217838">
    <property type="component" value="Unassembled WGS sequence"/>
</dbReference>
<keyword evidence="2" id="KW-1185">Reference proteome</keyword>
<organism evidence="1 2">
    <name type="scientific">Nannocystis radixulma</name>
    <dbReference type="NCBI Taxonomy" id="2995305"/>
    <lineage>
        <taxon>Bacteria</taxon>
        <taxon>Pseudomonadati</taxon>
        <taxon>Myxococcota</taxon>
        <taxon>Polyangia</taxon>
        <taxon>Nannocystales</taxon>
        <taxon>Nannocystaceae</taxon>
        <taxon>Nannocystis</taxon>
    </lineage>
</organism>
<evidence type="ECO:0000313" key="1">
    <source>
        <dbReference type="EMBL" id="MDC0667833.1"/>
    </source>
</evidence>
<evidence type="ECO:0008006" key="3">
    <source>
        <dbReference type="Google" id="ProtNLM"/>
    </source>
</evidence>
<proteinExistence type="predicted"/>
<accession>A0ABT5B265</accession>
<comment type="caution">
    <text evidence="1">The sequence shown here is derived from an EMBL/GenBank/DDBJ whole genome shotgun (WGS) entry which is preliminary data.</text>
</comment>
<dbReference type="PROSITE" id="PS51257">
    <property type="entry name" value="PROKAR_LIPOPROTEIN"/>
    <property type="match status" value="1"/>
</dbReference>
<gene>
    <name evidence="1" type="ORF">POL58_08795</name>
</gene>
<dbReference type="RefSeq" id="WP_271996284.1">
    <property type="nucleotide sequence ID" value="NZ_JAQNDN010000002.1"/>
</dbReference>